<evidence type="ECO:0000313" key="2">
    <source>
        <dbReference type="Proteomes" id="UP000825933"/>
    </source>
</evidence>
<protein>
    <submittedName>
        <fullName evidence="1">Uncharacterized protein</fullName>
    </submittedName>
</protein>
<accession>A0A8T5UQ91</accession>
<gene>
    <name evidence="1" type="ORF">K8N75_07210</name>
</gene>
<dbReference type="RefSeq" id="WP_048190783.1">
    <property type="nucleotide sequence ID" value="NZ_JAIOUQ010000007.1"/>
</dbReference>
<name>A0A8T5UQ91_9EURY</name>
<keyword evidence="2" id="KW-1185">Reference proteome</keyword>
<evidence type="ECO:0000313" key="1">
    <source>
        <dbReference type="EMBL" id="MBZ2165824.1"/>
    </source>
</evidence>
<sequence>MPKDKIGRKIIKEKGSMRLQDVRNYNGVLTGQTVKPAEGWENELKQFQNGDRVVVFHFEDFNKFLHDLEK</sequence>
<dbReference type="Proteomes" id="UP000825933">
    <property type="component" value="Unassembled WGS sequence"/>
</dbReference>
<dbReference type="EMBL" id="JAIOUQ010000007">
    <property type="protein sequence ID" value="MBZ2165824.1"/>
    <property type="molecule type" value="Genomic_DNA"/>
</dbReference>
<reference evidence="2" key="1">
    <citation type="journal article" date="2022" name="Microbiol. Resour. Announc.">
        <title>Draft Genome Sequence of a Methanogenic Archaeon from West Spitsbergen Permafrost.</title>
        <authorList>
            <person name="Trubitsyn V."/>
            <person name="Rivkina E."/>
            <person name="Shcherbakova V."/>
        </authorList>
    </citation>
    <scope>NUCLEOTIDE SEQUENCE [LARGE SCALE GENOMIC DNA]</scope>
    <source>
        <strain evidence="2">VT</strain>
    </source>
</reference>
<proteinExistence type="predicted"/>
<organism evidence="1 2">
    <name type="scientific">Methanobacterium spitsbergense</name>
    <dbReference type="NCBI Taxonomy" id="2874285"/>
    <lineage>
        <taxon>Archaea</taxon>
        <taxon>Methanobacteriati</taxon>
        <taxon>Methanobacteriota</taxon>
        <taxon>Methanomada group</taxon>
        <taxon>Methanobacteria</taxon>
        <taxon>Methanobacteriales</taxon>
        <taxon>Methanobacteriaceae</taxon>
        <taxon>Methanobacterium</taxon>
    </lineage>
</organism>
<comment type="caution">
    <text evidence="1">The sequence shown here is derived from an EMBL/GenBank/DDBJ whole genome shotgun (WGS) entry which is preliminary data.</text>
</comment>
<dbReference type="AlphaFoldDB" id="A0A8T5UQ91"/>